<proteinExistence type="predicted"/>
<reference evidence="1 2" key="2">
    <citation type="journal article" date="2009" name="PLoS ONE">
        <title>An integrated genetic and cytogenetic map of the cucumber genome.</title>
        <authorList>
            <person name="Ren Y."/>
            <person name="Zhang Z."/>
            <person name="Liu J."/>
            <person name="Staub J.E."/>
            <person name="Han Y."/>
            <person name="Cheng Z."/>
            <person name="Li X."/>
            <person name="Lu J."/>
            <person name="Miao H."/>
            <person name="Kang H."/>
            <person name="Xie B."/>
            <person name="Gu X."/>
            <person name="Wang X."/>
            <person name="Du Y."/>
            <person name="Jin W."/>
            <person name="Huang S."/>
        </authorList>
    </citation>
    <scope>NUCLEOTIDE SEQUENCE [LARGE SCALE GENOMIC DNA]</scope>
    <source>
        <strain evidence="2">cv. 9930</strain>
    </source>
</reference>
<sequence>MRLNIKKREIFYRKELDSYGKVRGDEELDRGRGWGWKVASLYSTYPVDAKAWFNMLEKCFKVVDCLEERKVRRNDASSLGSQTSRDIFKDKYYLSAYCEVKIDEFLILGKGSLSVVEYESKYTALSWYVEVIVASVSDRCRGLRGVYSRRSVPQL</sequence>
<organism evidence="1 2">
    <name type="scientific">Cucumis sativus</name>
    <name type="common">Cucumber</name>
    <dbReference type="NCBI Taxonomy" id="3659"/>
    <lineage>
        <taxon>Eukaryota</taxon>
        <taxon>Viridiplantae</taxon>
        <taxon>Streptophyta</taxon>
        <taxon>Embryophyta</taxon>
        <taxon>Tracheophyta</taxon>
        <taxon>Spermatophyta</taxon>
        <taxon>Magnoliopsida</taxon>
        <taxon>eudicotyledons</taxon>
        <taxon>Gunneridae</taxon>
        <taxon>Pentapetalae</taxon>
        <taxon>rosids</taxon>
        <taxon>fabids</taxon>
        <taxon>Cucurbitales</taxon>
        <taxon>Cucurbitaceae</taxon>
        <taxon>Benincaseae</taxon>
        <taxon>Cucumis</taxon>
    </lineage>
</organism>
<dbReference type="AlphaFoldDB" id="A0A0A0L0A4"/>
<reference evidence="1 2" key="4">
    <citation type="journal article" date="2011" name="BMC Genomics">
        <title>RNA-Seq improves annotation of protein-coding genes in the cucumber genome.</title>
        <authorList>
            <person name="Li Z."/>
            <person name="Zhang Z."/>
            <person name="Yan P."/>
            <person name="Huang S."/>
            <person name="Fei Z."/>
            <person name="Lin K."/>
        </authorList>
    </citation>
    <scope>NUCLEOTIDE SEQUENCE [LARGE SCALE GENOMIC DNA]</scope>
    <source>
        <strain evidence="2">cv. 9930</strain>
    </source>
</reference>
<reference evidence="1 2" key="3">
    <citation type="journal article" date="2010" name="BMC Genomics">
        <title>Transcriptome sequencing and comparative analysis of cucumber flowers with different sex types.</title>
        <authorList>
            <person name="Guo S."/>
            <person name="Zheng Y."/>
            <person name="Joung J.G."/>
            <person name="Liu S."/>
            <person name="Zhang Z."/>
            <person name="Crasta O.R."/>
            <person name="Sobral B.W."/>
            <person name="Xu Y."/>
            <person name="Huang S."/>
            <person name="Fei Z."/>
        </authorList>
    </citation>
    <scope>NUCLEOTIDE SEQUENCE [LARGE SCALE GENOMIC DNA]</scope>
    <source>
        <strain evidence="2">cv. 9930</strain>
    </source>
</reference>
<protein>
    <submittedName>
        <fullName evidence="1">Uncharacterized protein</fullName>
    </submittedName>
</protein>
<keyword evidence="2" id="KW-1185">Reference proteome</keyword>
<accession>A0A0A0L0A4</accession>
<name>A0A0A0L0A4_CUCSA</name>
<gene>
    <name evidence="1" type="ORF">Csa_4G255930</name>
</gene>
<dbReference type="Gramene" id="KGN54002">
    <property type="protein sequence ID" value="KGN54002"/>
    <property type="gene ID" value="Csa_4G255930"/>
</dbReference>
<evidence type="ECO:0000313" key="1">
    <source>
        <dbReference type="EMBL" id="KGN54002.1"/>
    </source>
</evidence>
<dbReference type="Proteomes" id="UP000029981">
    <property type="component" value="Chromosome 4"/>
</dbReference>
<dbReference type="EMBL" id="CM002925">
    <property type="protein sequence ID" value="KGN54002.1"/>
    <property type="molecule type" value="Genomic_DNA"/>
</dbReference>
<evidence type="ECO:0000313" key="2">
    <source>
        <dbReference type="Proteomes" id="UP000029981"/>
    </source>
</evidence>
<reference evidence="1 2" key="1">
    <citation type="journal article" date="2009" name="Nat. Genet.">
        <title>The genome of the cucumber, Cucumis sativus L.</title>
        <authorList>
            <person name="Huang S."/>
            <person name="Li R."/>
            <person name="Zhang Z."/>
            <person name="Li L."/>
            <person name="Gu X."/>
            <person name="Fan W."/>
            <person name="Lucas W.J."/>
            <person name="Wang X."/>
            <person name="Xie B."/>
            <person name="Ni P."/>
            <person name="Ren Y."/>
            <person name="Zhu H."/>
            <person name="Li J."/>
            <person name="Lin K."/>
            <person name="Jin W."/>
            <person name="Fei Z."/>
            <person name="Li G."/>
            <person name="Staub J."/>
            <person name="Kilian A."/>
            <person name="van der Vossen E.A."/>
            <person name="Wu Y."/>
            <person name="Guo J."/>
            <person name="He J."/>
            <person name="Jia Z."/>
            <person name="Ren Y."/>
            <person name="Tian G."/>
            <person name="Lu Y."/>
            <person name="Ruan J."/>
            <person name="Qian W."/>
            <person name="Wang M."/>
            <person name="Huang Q."/>
            <person name="Li B."/>
            <person name="Xuan Z."/>
            <person name="Cao J."/>
            <person name="Asan"/>
            <person name="Wu Z."/>
            <person name="Zhang J."/>
            <person name="Cai Q."/>
            <person name="Bai Y."/>
            <person name="Zhao B."/>
            <person name="Han Y."/>
            <person name="Li Y."/>
            <person name="Li X."/>
            <person name="Wang S."/>
            <person name="Shi Q."/>
            <person name="Liu S."/>
            <person name="Cho W.K."/>
            <person name="Kim J.Y."/>
            <person name="Xu Y."/>
            <person name="Heller-Uszynska K."/>
            <person name="Miao H."/>
            <person name="Cheng Z."/>
            <person name="Zhang S."/>
            <person name="Wu J."/>
            <person name="Yang Y."/>
            <person name="Kang H."/>
            <person name="Li M."/>
            <person name="Liang H."/>
            <person name="Ren X."/>
            <person name="Shi Z."/>
            <person name="Wen M."/>
            <person name="Jian M."/>
            <person name="Yang H."/>
            <person name="Zhang G."/>
            <person name="Yang Z."/>
            <person name="Chen R."/>
            <person name="Liu S."/>
            <person name="Li J."/>
            <person name="Ma L."/>
            <person name="Liu H."/>
            <person name="Zhou Y."/>
            <person name="Zhao J."/>
            <person name="Fang X."/>
            <person name="Li G."/>
            <person name="Fang L."/>
            <person name="Li Y."/>
            <person name="Liu D."/>
            <person name="Zheng H."/>
            <person name="Zhang Y."/>
            <person name="Qin N."/>
            <person name="Li Z."/>
            <person name="Yang G."/>
            <person name="Yang S."/>
            <person name="Bolund L."/>
            <person name="Kristiansen K."/>
            <person name="Zheng H."/>
            <person name="Li S."/>
            <person name="Zhang X."/>
            <person name="Yang H."/>
            <person name="Wang J."/>
            <person name="Sun R."/>
            <person name="Zhang B."/>
            <person name="Jiang S."/>
            <person name="Wang J."/>
            <person name="Du Y."/>
            <person name="Li S."/>
        </authorList>
    </citation>
    <scope>NUCLEOTIDE SEQUENCE [LARGE SCALE GENOMIC DNA]</scope>
    <source>
        <strain evidence="2">cv. 9930</strain>
    </source>
</reference>